<dbReference type="GO" id="GO:0071541">
    <property type="term" value="C:eukaryotic translation initiation factor 3 complex, eIF3m"/>
    <property type="evidence" value="ECO:0007669"/>
    <property type="project" value="TreeGrafter"/>
</dbReference>
<sequence length="105" mass="11882">EAKEKPNSVVSLLRDMDELEQALLQVRAMLQRVSTYVEQVVAGTVKPNNVVGRHLMDLLAASPKIESASFEKMFHNHLQDLLMVVYLSDLTRTQLNIASRLHKLV</sequence>
<dbReference type="AlphaFoldDB" id="A0A9W8APK2"/>
<organism evidence="2 3">
    <name type="scientific">Dispira parvispora</name>
    <dbReference type="NCBI Taxonomy" id="1520584"/>
    <lineage>
        <taxon>Eukaryota</taxon>
        <taxon>Fungi</taxon>
        <taxon>Fungi incertae sedis</taxon>
        <taxon>Zoopagomycota</taxon>
        <taxon>Kickxellomycotina</taxon>
        <taxon>Dimargaritomycetes</taxon>
        <taxon>Dimargaritales</taxon>
        <taxon>Dimargaritaceae</taxon>
        <taxon>Dispira</taxon>
    </lineage>
</organism>
<proteinExistence type="predicted"/>
<dbReference type="InterPro" id="IPR024969">
    <property type="entry name" value="EIF3F/CSN6-like_C"/>
</dbReference>
<protein>
    <recommendedName>
        <fullName evidence="1">EIF3F/CSN6-like C-terminal domain-containing protein</fullName>
    </recommendedName>
</protein>
<feature type="domain" description="EIF3F/CSN6-like C-terminal" evidence="1">
    <location>
        <begin position="7"/>
        <end position="101"/>
    </location>
</feature>
<dbReference type="PANTHER" id="PTHR10540">
    <property type="entry name" value="EUKARYOTIC TRANSLATION INITIATION FACTOR 3 SUBUNIT F-RELATED"/>
    <property type="match status" value="1"/>
</dbReference>
<dbReference type="Pfam" id="PF13012">
    <property type="entry name" value="MitMem_reg"/>
    <property type="match status" value="1"/>
</dbReference>
<feature type="non-terminal residue" evidence="2">
    <location>
        <position position="1"/>
    </location>
</feature>
<dbReference type="OrthoDB" id="25498at2759"/>
<evidence type="ECO:0000313" key="2">
    <source>
        <dbReference type="EMBL" id="KAJ1964797.1"/>
    </source>
</evidence>
<accession>A0A9W8APK2</accession>
<evidence type="ECO:0000259" key="1">
    <source>
        <dbReference type="Pfam" id="PF13012"/>
    </source>
</evidence>
<evidence type="ECO:0000313" key="3">
    <source>
        <dbReference type="Proteomes" id="UP001150925"/>
    </source>
</evidence>
<gene>
    <name evidence="2" type="ORF">IWQ62_002831</name>
</gene>
<dbReference type="Proteomes" id="UP001150925">
    <property type="component" value="Unassembled WGS sequence"/>
</dbReference>
<dbReference type="GO" id="GO:0003743">
    <property type="term" value="F:translation initiation factor activity"/>
    <property type="evidence" value="ECO:0007669"/>
    <property type="project" value="TreeGrafter"/>
</dbReference>
<comment type="caution">
    <text evidence="2">The sequence shown here is derived from an EMBL/GenBank/DDBJ whole genome shotgun (WGS) entry which is preliminary data.</text>
</comment>
<dbReference type="EMBL" id="JANBPY010000662">
    <property type="protein sequence ID" value="KAJ1964797.1"/>
    <property type="molecule type" value="Genomic_DNA"/>
</dbReference>
<dbReference type="PANTHER" id="PTHR10540:SF6">
    <property type="entry name" value="EUKARYOTIC TRANSLATION INITIATION FACTOR 3 SUBUNIT F"/>
    <property type="match status" value="1"/>
</dbReference>
<reference evidence="2" key="1">
    <citation type="submission" date="2022-07" db="EMBL/GenBank/DDBJ databases">
        <title>Phylogenomic reconstructions and comparative analyses of Kickxellomycotina fungi.</title>
        <authorList>
            <person name="Reynolds N.K."/>
            <person name="Stajich J.E."/>
            <person name="Barry K."/>
            <person name="Grigoriev I.V."/>
            <person name="Crous P."/>
            <person name="Smith M.E."/>
        </authorList>
    </citation>
    <scope>NUCLEOTIDE SEQUENCE</scope>
    <source>
        <strain evidence="2">RSA 1196</strain>
    </source>
</reference>
<dbReference type="GO" id="GO:0031369">
    <property type="term" value="F:translation initiation factor binding"/>
    <property type="evidence" value="ECO:0007669"/>
    <property type="project" value="TreeGrafter"/>
</dbReference>
<name>A0A9W8APK2_9FUNG</name>
<keyword evidence="3" id="KW-1185">Reference proteome</keyword>